<dbReference type="PANTHER" id="PTHR41339">
    <property type="entry name" value="LIPL48"/>
    <property type="match status" value="1"/>
</dbReference>
<evidence type="ECO:0000313" key="3">
    <source>
        <dbReference type="Proteomes" id="UP000028980"/>
    </source>
</evidence>
<reference evidence="2 3" key="1">
    <citation type="journal article" date="2014" name="Genome Announc.">
        <title>Draft Genome Sequences of Marine Flavobacterium Nonlabens Strains NR17, NR24, NR27, NR32, NR33, and Ara13.</title>
        <authorList>
            <person name="Nakanishi M."/>
            <person name="Meirelles P."/>
            <person name="Suzuki R."/>
            <person name="Takatani N."/>
            <person name="Mino S."/>
            <person name="Suda W."/>
            <person name="Oshima K."/>
            <person name="Hattori M."/>
            <person name="Ohkuma M."/>
            <person name="Hosokawa M."/>
            <person name="Miyashita K."/>
            <person name="Thompson F.L."/>
            <person name="Niwa A."/>
            <person name="Sawabe T."/>
            <person name="Sawabe T."/>
        </authorList>
    </citation>
    <scope>NUCLEOTIDE SEQUENCE [LARGE SCALE GENOMIC DNA]</scope>
    <source>
        <strain evidence="3">JCM19296</strain>
    </source>
</reference>
<feature type="signal peptide" evidence="1">
    <location>
        <begin position="1"/>
        <end position="21"/>
    </location>
</feature>
<dbReference type="Proteomes" id="UP000028980">
    <property type="component" value="Unassembled WGS sequence"/>
</dbReference>
<organism evidence="2 3">
    <name type="scientific">Nonlabens ulvanivorans</name>
    <name type="common">Persicivirga ulvanivorans</name>
    <dbReference type="NCBI Taxonomy" id="906888"/>
    <lineage>
        <taxon>Bacteria</taxon>
        <taxon>Pseudomonadati</taxon>
        <taxon>Bacteroidota</taxon>
        <taxon>Flavobacteriia</taxon>
        <taxon>Flavobacteriales</taxon>
        <taxon>Flavobacteriaceae</taxon>
        <taxon>Nonlabens</taxon>
    </lineage>
</organism>
<feature type="chain" id="PRO_5001756514" evidence="1">
    <location>
        <begin position="22"/>
        <end position="135"/>
    </location>
</feature>
<proteinExistence type="predicted"/>
<comment type="caution">
    <text evidence="2">The sequence shown here is derived from an EMBL/GenBank/DDBJ whole genome shotgun (WGS) entry which is preliminary data.</text>
</comment>
<dbReference type="EMBL" id="BBLG01000001">
    <property type="protein sequence ID" value="GAK74425.1"/>
    <property type="molecule type" value="Genomic_DNA"/>
</dbReference>
<protein>
    <submittedName>
        <fullName evidence="2">Uncharacterized protein</fullName>
    </submittedName>
</protein>
<keyword evidence="1" id="KW-0732">Signal</keyword>
<sequence length="135" mass="14014">MKKFFYSILAVAALAITSCGGDDDITSGPDTMENEISGVISTDMTLTNDRIWNLNGRTTVTSGTTLTIEPGTIIKGFAGQGANASVLIIARGAKIEANGTATQPIVFTSTADNIDLGQTTGTNLGQNDRGLWGVD</sequence>
<accession>A0A081D679</accession>
<dbReference type="AlphaFoldDB" id="A0A081D679"/>
<evidence type="ECO:0000256" key="1">
    <source>
        <dbReference type="SAM" id="SignalP"/>
    </source>
</evidence>
<dbReference type="PANTHER" id="PTHR41339:SF1">
    <property type="entry name" value="SECRETED PROTEIN"/>
    <property type="match status" value="1"/>
</dbReference>
<gene>
    <name evidence="2" type="ORF">JCM19296_3</name>
</gene>
<evidence type="ECO:0000313" key="2">
    <source>
        <dbReference type="EMBL" id="GAK74425.1"/>
    </source>
</evidence>
<name>A0A081D679_NONUL</name>
<dbReference type="PROSITE" id="PS51257">
    <property type="entry name" value="PROKAR_LIPOPROTEIN"/>
    <property type="match status" value="1"/>
</dbReference>